<dbReference type="AlphaFoldDB" id="A0A2N9G8J8"/>
<name>A0A2N9G8J8_FAGSY</name>
<dbReference type="EMBL" id="OIVN01001924">
    <property type="protein sequence ID" value="SPC98977.1"/>
    <property type="molecule type" value="Genomic_DNA"/>
</dbReference>
<organism evidence="2">
    <name type="scientific">Fagus sylvatica</name>
    <name type="common">Beechnut</name>
    <dbReference type="NCBI Taxonomy" id="28930"/>
    <lineage>
        <taxon>Eukaryota</taxon>
        <taxon>Viridiplantae</taxon>
        <taxon>Streptophyta</taxon>
        <taxon>Embryophyta</taxon>
        <taxon>Tracheophyta</taxon>
        <taxon>Spermatophyta</taxon>
        <taxon>Magnoliopsida</taxon>
        <taxon>eudicotyledons</taxon>
        <taxon>Gunneridae</taxon>
        <taxon>Pentapetalae</taxon>
        <taxon>rosids</taxon>
        <taxon>fabids</taxon>
        <taxon>Fagales</taxon>
        <taxon>Fagaceae</taxon>
        <taxon>Fagus</taxon>
    </lineage>
</organism>
<gene>
    <name evidence="2" type="ORF">FSB_LOCUS26859</name>
</gene>
<proteinExistence type="predicted"/>
<evidence type="ECO:0000256" key="1">
    <source>
        <dbReference type="SAM" id="SignalP"/>
    </source>
</evidence>
<evidence type="ECO:0000313" key="2">
    <source>
        <dbReference type="EMBL" id="SPC98977.1"/>
    </source>
</evidence>
<keyword evidence="1" id="KW-0732">Signal</keyword>
<sequence>MPGIVEYCPLRVVLLRLVNSGLLQALGTDAREAMEGIPTRNQFRINFNQRNYPVRKGHSCLIKGLTGKRKGRDLLDLRERRATPALKALGIYYHPVLSEPTRQRKGKEAIPSLGATAASGEEVKRIQLHVADQYSRKLTGGPTPGGLFITRETRRADNPAAEVELHKESHITLRANLLYEGRKGSGRKEINQITRTRGVRFARSDPPARRIFRFLFPAGCGLEVRAPVDLSKEPGHPFSYDAMEREVPTTAYRLAPAASALRYPAWVVNAGLRGQNSDSWKFERQRDFLSPDFQPLDDLSGLSTMDSIGFSRALPKEASGNDLSWAYAMKNDLLGKKSCAYVGGSLQFSKTREGDFPTKDEKCLALNGMPCVLPLSPIYTVTSFATAKEIWDYISNLYSQDDSPPFYQLQHEEHALAYGPEFENVRSSIQHRVPPPDIERAVADVRSEETRLAPLY</sequence>
<feature type="chain" id="PRO_5015009689" evidence="1">
    <location>
        <begin position="26"/>
        <end position="456"/>
    </location>
</feature>
<accession>A0A2N9G8J8</accession>
<feature type="signal peptide" evidence="1">
    <location>
        <begin position="1"/>
        <end position="25"/>
    </location>
</feature>
<reference evidence="2" key="1">
    <citation type="submission" date="2018-02" db="EMBL/GenBank/DDBJ databases">
        <authorList>
            <person name="Cohen D.B."/>
            <person name="Kent A.D."/>
        </authorList>
    </citation>
    <scope>NUCLEOTIDE SEQUENCE</scope>
</reference>
<protein>
    <submittedName>
        <fullName evidence="2">Uncharacterized protein</fullName>
    </submittedName>
</protein>